<dbReference type="Pfam" id="PF14056">
    <property type="entry name" value="DUF4250"/>
    <property type="match status" value="1"/>
</dbReference>
<name>A0ABY5VIB4_9FIRM</name>
<proteinExistence type="predicted"/>
<reference evidence="1" key="1">
    <citation type="journal article" date="2022" name="Cell">
        <title>Design, construction, and in vivo augmentation of a complex gut microbiome.</title>
        <authorList>
            <person name="Cheng A.G."/>
            <person name="Ho P.Y."/>
            <person name="Aranda-Diaz A."/>
            <person name="Jain S."/>
            <person name="Yu F.B."/>
            <person name="Meng X."/>
            <person name="Wang M."/>
            <person name="Iakiviak M."/>
            <person name="Nagashima K."/>
            <person name="Zhao A."/>
            <person name="Murugkar P."/>
            <person name="Patil A."/>
            <person name="Atabakhsh K."/>
            <person name="Weakley A."/>
            <person name="Yan J."/>
            <person name="Brumbaugh A.R."/>
            <person name="Higginbottom S."/>
            <person name="Dimas A."/>
            <person name="Shiver A.L."/>
            <person name="Deutschbauer A."/>
            <person name="Neff N."/>
            <person name="Sonnenburg J.L."/>
            <person name="Huang K.C."/>
            <person name="Fischbach M.A."/>
        </authorList>
    </citation>
    <scope>NUCLEOTIDE SEQUENCE</scope>
    <source>
        <strain evidence="1">DSM 19829</strain>
    </source>
</reference>
<accession>A0ABY5VIB4</accession>
<protein>
    <submittedName>
        <fullName evidence="1">DUF4250 domain-containing protein</fullName>
    </submittedName>
</protein>
<sequence length="57" mass="6703">MIPNDPVMLLSYVNMKLRDHYPSLQELCKSLGINEQELVRKLKAIDYEYDDGNNQFV</sequence>
<dbReference type="InterPro" id="IPR025346">
    <property type="entry name" value="DUF4250"/>
</dbReference>
<keyword evidence="2" id="KW-1185">Reference proteome</keyword>
<gene>
    <name evidence="1" type="ORF">NQ502_04460</name>
</gene>
<organism evidence="1 2">
    <name type="scientific">Ruminococcus gauvreauii</name>
    <dbReference type="NCBI Taxonomy" id="438033"/>
    <lineage>
        <taxon>Bacteria</taxon>
        <taxon>Bacillati</taxon>
        <taxon>Bacillota</taxon>
        <taxon>Clostridia</taxon>
        <taxon>Eubacteriales</taxon>
        <taxon>Oscillospiraceae</taxon>
        <taxon>Ruminococcus</taxon>
    </lineage>
</organism>
<dbReference type="RefSeq" id="WP_028528685.1">
    <property type="nucleotide sequence ID" value="NZ_CABLBR010000013.1"/>
</dbReference>
<dbReference type="EMBL" id="CP102290">
    <property type="protein sequence ID" value="UWP60314.1"/>
    <property type="molecule type" value="Genomic_DNA"/>
</dbReference>
<evidence type="ECO:0000313" key="2">
    <source>
        <dbReference type="Proteomes" id="UP001060164"/>
    </source>
</evidence>
<evidence type="ECO:0000313" key="1">
    <source>
        <dbReference type="EMBL" id="UWP60314.1"/>
    </source>
</evidence>
<dbReference type="Proteomes" id="UP001060164">
    <property type="component" value="Chromosome"/>
</dbReference>